<dbReference type="Gramene" id="TuG1812G0200004140.01.T03">
    <property type="protein sequence ID" value="TuG1812G0200004140.01.T03.cds273163"/>
    <property type="gene ID" value="TuG1812G0200004140.01"/>
</dbReference>
<sequence length="269" mass="30167">MLFECKLAMDVWNMLGLELVIKQALKVDKAGELVLAHLLCHPEQQIQVLGLPKFRETMATTAWYLWYERRKLTHDEETQSAYQINMSVRGLVANYTISYSPKAHVRSDAWLKPKYGYVKLNVDAGFDSDTLAATFGAVIQDHGGKFIAAANKKMDLCFDLFTVEAIAVRFGLNLANTVGCSKIEVNSDSVEVVNALSQGYSSSVASSIIDDYYFMSLGFFHVIYDHCNREHNRVAHELARLARFSSPSVWMDNASNEVIPLLVNDATLL</sequence>
<dbReference type="EnsemblPlants" id="TuG1812G0200004140.01.T01">
    <property type="protein sequence ID" value="TuG1812G0200004140.01.T01.cds273163"/>
    <property type="gene ID" value="TuG1812G0200004140.01"/>
</dbReference>
<dbReference type="PANTHER" id="PTHR47074:SF65">
    <property type="entry name" value="RNASE H TYPE-1 DOMAIN-CONTAINING PROTEIN"/>
    <property type="match status" value="1"/>
</dbReference>
<dbReference type="InterPro" id="IPR044730">
    <property type="entry name" value="RNase_H-like_dom_plant"/>
</dbReference>
<dbReference type="InterPro" id="IPR052929">
    <property type="entry name" value="RNase_H-like_EbsB-rel"/>
</dbReference>
<organism evidence="2 3">
    <name type="scientific">Triticum urartu</name>
    <name type="common">Red wild einkorn</name>
    <name type="synonym">Crithodium urartu</name>
    <dbReference type="NCBI Taxonomy" id="4572"/>
    <lineage>
        <taxon>Eukaryota</taxon>
        <taxon>Viridiplantae</taxon>
        <taxon>Streptophyta</taxon>
        <taxon>Embryophyta</taxon>
        <taxon>Tracheophyta</taxon>
        <taxon>Spermatophyta</taxon>
        <taxon>Magnoliopsida</taxon>
        <taxon>Liliopsida</taxon>
        <taxon>Poales</taxon>
        <taxon>Poaceae</taxon>
        <taxon>BOP clade</taxon>
        <taxon>Pooideae</taxon>
        <taxon>Triticodae</taxon>
        <taxon>Triticeae</taxon>
        <taxon>Triticinae</taxon>
        <taxon>Triticum</taxon>
    </lineage>
</organism>
<dbReference type="Gramene" id="TuG1812G0200004140.01.T01">
    <property type="protein sequence ID" value="TuG1812G0200004140.01.T01.cds273163"/>
    <property type="gene ID" value="TuG1812G0200004140.01"/>
</dbReference>
<protein>
    <recommendedName>
        <fullName evidence="1">RNase H type-1 domain-containing protein</fullName>
    </recommendedName>
</protein>
<accession>A0A8R7TK72</accession>
<evidence type="ECO:0000259" key="1">
    <source>
        <dbReference type="Pfam" id="PF13456"/>
    </source>
</evidence>
<dbReference type="Gene3D" id="3.30.420.10">
    <property type="entry name" value="Ribonuclease H-like superfamily/Ribonuclease H"/>
    <property type="match status" value="1"/>
</dbReference>
<dbReference type="Proteomes" id="UP000015106">
    <property type="component" value="Chromosome 2"/>
</dbReference>
<dbReference type="InterPro" id="IPR036397">
    <property type="entry name" value="RNaseH_sf"/>
</dbReference>
<feature type="domain" description="RNase H type-1" evidence="1">
    <location>
        <begin position="121"/>
        <end position="241"/>
    </location>
</feature>
<dbReference type="Pfam" id="PF13456">
    <property type="entry name" value="RVT_3"/>
    <property type="match status" value="1"/>
</dbReference>
<dbReference type="AlphaFoldDB" id="A0A8R7TK72"/>
<dbReference type="PANTHER" id="PTHR47074">
    <property type="entry name" value="BNAC02G40300D PROTEIN"/>
    <property type="match status" value="1"/>
</dbReference>
<reference evidence="2" key="2">
    <citation type="submission" date="2018-03" db="EMBL/GenBank/DDBJ databases">
        <title>The Triticum urartu genome reveals the dynamic nature of wheat genome evolution.</title>
        <authorList>
            <person name="Ling H."/>
            <person name="Ma B."/>
            <person name="Shi X."/>
            <person name="Liu H."/>
            <person name="Dong L."/>
            <person name="Sun H."/>
            <person name="Cao Y."/>
            <person name="Gao Q."/>
            <person name="Zheng S."/>
            <person name="Li Y."/>
            <person name="Yu Y."/>
            <person name="Du H."/>
            <person name="Qi M."/>
            <person name="Li Y."/>
            <person name="Yu H."/>
            <person name="Cui Y."/>
            <person name="Wang N."/>
            <person name="Chen C."/>
            <person name="Wu H."/>
            <person name="Zhao Y."/>
            <person name="Zhang J."/>
            <person name="Li Y."/>
            <person name="Zhou W."/>
            <person name="Zhang B."/>
            <person name="Hu W."/>
            <person name="Eijk M."/>
            <person name="Tang J."/>
            <person name="Witsenboer H."/>
            <person name="Zhao S."/>
            <person name="Li Z."/>
            <person name="Zhang A."/>
            <person name="Wang D."/>
            <person name="Liang C."/>
        </authorList>
    </citation>
    <scope>NUCLEOTIDE SEQUENCE [LARGE SCALE GENOMIC DNA]</scope>
    <source>
        <strain evidence="2">cv. G1812</strain>
    </source>
</reference>
<proteinExistence type="predicted"/>
<name>A0A8R7TK72_TRIUA</name>
<dbReference type="GO" id="GO:0004523">
    <property type="term" value="F:RNA-DNA hybrid ribonuclease activity"/>
    <property type="evidence" value="ECO:0007669"/>
    <property type="project" value="InterPro"/>
</dbReference>
<evidence type="ECO:0000313" key="3">
    <source>
        <dbReference type="Proteomes" id="UP000015106"/>
    </source>
</evidence>
<dbReference type="SUPFAM" id="SSF53098">
    <property type="entry name" value="Ribonuclease H-like"/>
    <property type="match status" value="1"/>
</dbReference>
<dbReference type="InterPro" id="IPR012337">
    <property type="entry name" value="RNaseH-like_sf"/>
</dbReference>
<dbReference type="Gramene" id="TuG1812G0200004140.01.T02">
    <property type="protein sequence ID" value="TuG1812G0200004140.01.T02.cds273163"/>
    <property type="gene ID" value="TuG1812G0200004140.01"/>
</dbReference>
<keyword evidence="3" id="KW-1185">Reference proteome</keyword>
<reference evidence="2" key="3">
    <citation type="submission" date="2022-06" db="UniProtKB">
        <authorList>
            <consortium name="EnsemblPlants"/>
        </authorList>
    </citation>
    <scope>IDENTIFICATION</scope>
</reference>
<dbReference type="EnsemblPlants" id="TuG1812G0200004140.01.T03">
    <property type="protein sequence ID" value="TuG1812G0200004140.01.T03.cds273163"/>
    <property type="gene ID" value="TuG1812G0200004140.01"/>
</dbReference>
<evidence type="ECO:0000313" key="2">
    <source>
        <dbReference type="EnsemblPlants" id="TuG1812G0200004140.01.T03.cds273163"/>
    </source>
</evidence>
<dbReference type="CDD" id="cd06222">
    <property type="entry name" value="RNase_H_like"/>
    <property type="match status" value="1"/>
</dbReference>
<dbReference type="InterPro" id="IPR002156">
    <property type="entry name" value="RNaseH_domain"/>
</dbReference>
<reference evidence="3" key="1">
    <citation type="journal article" date="2013" name="Nature">
        <title>Draft genome of the wheat A-genome progenitor Triticum urartu.</title>
        <authorList>
            <person name="Ling H.Q."/>
            <person name="Zhao S."/>
            <person name="Liu D."/>
            <person name="Wang J."/>
            <person name="Sun H."/>
            <person name="Zhang C."/>
            <person name="Fan H."/>
            <person name="Li D."/>
            <person name="Dong L."/>
            <person name="Tao Y."/>
            <person name="Gao C."/>
            <person name="Wu H."/>
            <person name="Li Y."/>
            <person name="Cui Y."/>
            <person name="Guo X."/>
            <person name="Zheng S."/>
            <person name="Wang B."/>
            <person name="Yu K."/>
            <person name="Liang Q."/>
            <person name="Yang W."/>
            <person name="Lou X."/>
            <person name="Chen J."/>
            <person name="Feng M."/>
            <person name="Jian J."/>
            <person name="Zhang X."/>
            <person name="Luo G."/>
            <person name="Jiang Y."/>
            <person name="Liu J."/>
            <person name="Wang Z."/>
            <person name="Sha Y."/>
            <person name="Zhang B."/>
            <person name="Wu H."/>
            <person name="Tang D."/>
            <person name="Shen Q."/>
            <person name="Xue P."/>
            <person name="Zou S."/>
            <person name="Wang X."/>
            <person name="Liu X."/>
            <person name="Wang F."/>
            <person name="Yang Y."/>
            <person name="An X."/>
            <person name="Dong Z."/>
            <person name="Zhang K."/>
            <person name="Zhang X."/>
            <person name="Luo M.C."/>
            <person name="Dvorak J."/>
            <person name="Tong Y."/>
            <person name="Wang J."/>
            <person name="Yang H."/>
            <person name="Li Z."/>
            <person name="Wang D."/>
            <person name="Zhang A."/>
            <person name="Wang J."/>
        </authorList>
    </citation>
    <scope>NUCLEOTIDE SEQUENCE</scope>
    <source>
        <strain evidence="3">cv. G1812</strain>
    </source>
</reference>
<dbReference type="EnsemblPlants" id="TuG1812G0200004140.01.T02">
    <property type="protein sequence ID" value="TuG1812G0200004140.01.T02.cds273163"/>
    <property type="gene ID" value="TuG1812G0200004140.01"/>
</dbReference>
<dbReference type="GO" id="GO:0003676">
    <property type="term" value="F:nucleic acid binding"/>
    <property type="evidence" value="ECO:0007669"/>
    <property type="project" value="InterPro"/>
</dbReference>